<dbReference type="GeneID" id="28854915"/>
<reference evidence="2 3" key="1">
    <citation type="journal article" date="2016" name="PLoS Pathog.">
        <title>Biosynthesis of antibiotic leucinostatins in bio-control fungus Purpureocillium lilacinum and their inhibition on phytophthora revealed by genome mining.</title>
        <authorList>
            <person name="Wang G."/>
            <person name="Liu Z."/>
            <person name="Lin R."/>
            <person name="Li E."/>
            <person name="Mao Z."/>
            <person name="Ling J."/>
            <person name="Yang Y."/>
            <person name="Yin W.B."/>
            <person name="Xie B."/>
        </authorList>
    </citation>
    <scope>NUCLEOTIDE SEQUENCE [LARGE SCALE GENOMIC DNA]</scope>
    <source>
        <strain evidence="2">170</strain>
    </source>
</reference>
<feature type="compositionally biased region" description="Basic and acidic residues" evidence="1">
    <location>
        <begin position="101"/>
        <end position="123"/>
    </location>
</feature>
<accession>A0A179GAI8</accession>
<dbReference type="KEGG" id="pchm:VFPPC_13144"/>
<sequence>MRRQLFIPAKNSRHRIAVLSLYRALLRSANKIEIAPLSDSLDPKKAMAHALKKAFVRNSTYTSYRLVYASVTAGYKFLTLLSKAQIPGSPEHNQLTTHLASRQDLKPRPHEHKLPPERPREPFLKNIADPGDPPVYKPTYIPDSFKTRIPSVAATAHGLPFLRLKKPQPKELSKMIGRKALVFADNVEKMVGADEDMGWDAIQEDQWDKLVARQAELEGVTDYFQGADAVGKQTGSFLWTVQLTKLWWEWKIDKIWQDWIARGKALTELVEEQKAQGQKGQEVNTEESLREDAPQAMGRLPSQYRDGPNAAVFVSPLRQSLAAIAAGIARQEDSEAGYVDLSEDSEWSALVKLQKYRLQKWTASVDDSRDLR</sequence>
<name>A0A179GAI8_METCM</name>
<keyword evidence="3" id="KW-1185">Reference proteome</keyword>
<evidence type="ECO:0000313" key="2">
    <source>
        <dbReference type="EMBL" id="OAQ74169.1"/>
    </source>
</evidence>
<dbReference type="AlphaFoldDB" id="A0A179GAI8"/>
<dbReference type="RefSeq" id="XP_018150252.1">
    <property type="nucleotide sequence ID" value="XM_018290921.1"/>
</dbReference>
<feature type="region of interest" description="Disordered" evidence="1">
    <location>
        <begin position="274"/>
        <end position="301"/>
    </location>
</feature>
<comment type="caution">
    <text evidence="2">The sequence shown here is derived from an EMBL/GenBank/DDBJ whole genome shotgun (WGS) entry which is preliminary data.</text>
</comment>
<evidence type="ECO:0000256" key="1">
    <source>
        <dbReference type="SAM" id="MobiDB-lite"/>
    </source>
</evidence>
<feature type="region of interest" description="Disordered" evidence="1">
    <location>
        <begin position="100"/>
        <end position="129"/>
    </location>
</feature>
<evidence type="ECO:0000313" key="3">
    <source>
        <dbReference type="Proteomes" id="UP000078397"/>
    </source>
</evidence>
<organism evidence="2 3">
    <name type="scientific">Pochonia chlamydosporia 170</name>
    <dbReference type="NCBI Taxonomy" id="1380566"/>
    <lineage>
        <taxon>Eukaryota</taxon>
        <taxon>Fungi</taxon>
        <taxon>Dikarya</taxon>
        <taxon>Ascomycota</taxon>
        <taxon>Pezizomycotina</taxon>
        <taxon>Sordariomycetes</taxon>
        <taxon>Hypocreomycetidae</taxon>
        <taxon>Hypocreales</taxon>
        <taxon>Clavicipitaceae</taxon>
        <taxon>Pochonia</taxon>
    </lineage>
</organism>
<dbReference type="STRING" id="1380566.A0A179GAI8"/>
<dbReference type="EMBL" id="LSBJ02000001">
    <property type="protein sequence ID" value="OAQ74169.1"/>
    <property type="molecule type" value="Genomic_DNA"/>
</dbReference>
<proteinExistence type="predicted"/>
<dbReference type="Proteomes" id="UP000078397">
    <property type="component" value="Unassembled WGS sequence"/>
</dbReference>
<protein>
    <submittedName>
        <fullName evidence="2">Ubiquitin-conjugating enzyme</fullName>
    </submittedName>
</protein>
<dbReference type="OrthoDB" id="3925971at2759"/>
<gene>
    <name evidence="2" type="ORF">VFPPC_13144</name>
</gene>